<proteinExistence type="predicted"/>
<comment type="caution">
    <text evidence="2">The sequence shown here is derived from an EMBL/GenBank/DDBJ whole genome shotgun (WGS) entry which is preliminary data.</text>
</comment>
<evidence type="ECO:0000313" key="2">
    <source>
        <dbReference type="EMBL" id="KAK4177153.1"/>
    </source>
</evidence>
<name>A0AAN6W875_9PEZI</name>
<dbReference type="Proteomes" id="UP001302321">
    <property type="component" value="Unassembled WGS sequence"/>
</dbReference>
<gene>
    <name evidence="2" type="ORF">QBC36DRAFT_289857</name>
</gene>
<keyword evidence="3" id="KW-1185">Reference proteome</keyword>
<evidence type="ECO:0000256" key="1">
    <source>
        <dbReference type="SAM" id="SignalP"/>
    </source>
</evidence>
<protein>
    <submittedName>
        <fullName evidence="2">Uncharacterized protein</fullName>
    </submittedName>
</protein>
<sequence>MKLILLAAIPLLSICFAAPAPQLVNVKDVQVPVNVEVKDVANDLIGNSHIRSRRLWSNKRQAAEPPTPDGVTVAAILNNLQLDIICRRLGWRKARRMVCEKVPEVFG</sequence>
<reference evidence="2" key="1">
    <citation type="journal article" date="2023" name="Mol. Phylogenet. Evol.">
        <title>Genome-scale phylogeny and comparative genomics of the fungal order Sordariales.</title>
        <authorList>
            <person name="Hensen N."/>
            <person name="Bonometti L."/>
            <person name="Westerberg I."/>
            <person name="Brannstrom I.O."/>
            <person name="Guillou S."/>
            <person name="Cros-Aarteil S."/>
            <person name="Calhoun S."/>
            <person name="Haridas S."/>
            <person name="Kuo A."/>
            <person name="Mondo S."/>
            <person name="Pangilinan J."/>
            <person name="Riley R."/>
            <person name="LaButti K."/>
            <person name="Andreopoulos B."/>
            <person name="Lipzen A."/>
            <person name="Chen C."/>
            <person name="Yan M."/>
            <person name="Daum C."/>
            <person name="Ng V."/>
            <person name="Clum A."/>
            <person name="Steindorff A."/>
            <person name="Ohm R.A."/>
            <person name="Martin F."/>
            <person name="Silar P."/>
            <person name="Natvig D.O."/>
            <person name="Lalanne C."/>
            <person name="Gautier V."/>
            <person name="Ament-Velasquez S.L."/>
            <person name="Kruys A."/>
            <person name="Hutchinson M.I."/>
            <person name="Powell A.J."/>
            <person name="Barry K."/>
            <person name="Miller A.N."/>
            <person name="Grigoriev I.V."/>
            <person name="Debuchy R."/>
            <person name="Gladieux P."/>
            <person name="Hiltunen Thoren M."/>
            <person name="Johannesson H."/>
        </authorList>
    </citation>
    <scope>NUCLEOTIDE SEQUENCE</scope>
    <source>
        <strain evidence="2">CBS 892.96</strain>
    </source>
</reference>
<accession>A0AAN6W875</accession>
<dbReference type="AlphaFoldDB" id="A0AAN6W875"/>
<keyword evidence="1" id="KW-0732">Signal</keyword>
<dbReference type="EMBL" id="MU866174">
    <property type="protein sequence ID" value="KAK4177153.1"/>
    <property type="molecule type" value="Genomic_DNA"/>
</dbReference>
<organism evidence="2 3">
    <name type="scientific">Triangularia setosa</name>
    <dbReference type="NCBI Taxonomy" id="2587417"/>
    <lineage>
        <taxon>Eukaryota</taxon>
        <taxon>Fungi</taxon>
        <taxon>Dikarya</taxon>
        <taxon>Ascomycota</taxon>
        <taxon>Pezizomycotina</taxon>
        <taxon>Sordariomycetes</taxon>
        <taxon>Sordariomycetidae</taxon>
        <taxon>Sordariales</taxon>
        <taxon>Podosporaceae</taxon>
        <taxon>Triangularia</taxon>
    </lineage>
</organism>
<feature type="signal peptide" evidence="1">
    <location>
        <begin position="1"/>
        <end position="17"/>
    </location>
</feature>
<feature type="chain" id="PRO_5043042358" evidence="1">
    <location>
        <begin position="18"/>
        <end position="107"/>
    </location>
</feature>
<evidence type="ECO:0000313" key="3">
    <source>
        <dbReference type="Proteomes" id="UP001302321"/>
    </source>
</evidence>
<reference evidence="2" key="2">
    <citation type="submission" date="2023-05" db="EMBL/GenBank/DDBJ databases">
        <authorList>
            <consortium name="Lawrence Berkeley National Laboratory"/>
            <person name="Steindorff A."/>
            <person name="Hensen N."/>
            <person name="Bonometti L."/>
            <person name="Westerberg I."/>
            <person name="Brannstrom I.O."/>
            <person name="Guillou S."/>
            <person name="Cros-Aarteil S."/>
            <person name="Calhoun S."/>
            <person name="Haridas S."/>
            <person name="Kuo A."/>
            <person name="Mondo S."/>
            <person name="Pangilinan J."/>
            <person name="Riley R."/>
            <person name="Labutti K."/>
            <person name="Andreopoulos B."/>
            <person name="Lipzen A."/>
            <person name="Chen C."/>
            <person name="Yanf M."/>
            <person name="Daum C."/>
            <person name="Ng V."/>
            <person name="Clum A."/>
            <person name="Ohm R."/>
            <person name="Martin F."/>
            <person name="Silar P."/>
            <person name="Natvig D."/>
            <person name="Lalanne C."/>
            <person name="Gautier V."/>
            <person name="Ament-Velasquez S.L."/>
            <person name="Kruys A."/>
            <person name="Hutchinson M.I."/>
            <person name="Powell A.J."/>
            <person name="Barry K."/>
            <person name="Miller A.N."/>
            <person name="Grigoriev I.V."/>
            <person name="Debuchy R."/>
            <person name="Gladieux P."/>
            <person name="Thoren M.H."/>
            <person name="Johannesson H."/>
        </authorList>
    </citation>
    <scope>NUCLEOTIDE SEQUENCE</scope>
    <source>
        <strain evidence="2">CBS 892.96</strain>
    </source>
</reference>